<sequence>MAPATPDPFGTAELRAATLAGWRASPTRMAEDAAAERELSDIGYRGRILTELAANAADAAVDDGHLAIRLDGDAIGFANTGVPLTRDGVESLTALRVSPKSHAGAQTVGRFGVGFRSTAFADRVVIASVDGSIEFDRARSVAEVGSADVPAQRLAWPSDVRPPAGFATEVIVHAGHGAAELFATFADQVPDLLLELPALGRIDVGASTFVRTDDGDEIVITRDDEPAARWLVARGEQTMWMARLEVAPESRSVVPLTDDVLRSPTATGVHLGLPARVVARLPLTPDRRAIHPDADIAAAAAGYADLVALAPDAQKHLLIPRPTLAAEPAAARLHEAILADLAAARWVPTCGGDVVAPDRAWVLPGLPDELGEVLADVLDPLAHPDVSDRVSASALVRLGGRELGLADLADELGAVSRPPPWWGRLYTALAALVHTGDDAAELGALPIPRTDGRTHVGARGLFVLDGFDGSDAAPDWLPLVDPDAYDPLLDRLGLEHRDIAEALADPALQAAVDAADSHADLAATVLGLAVLGDLETVPGLGRLELRADDGDDWPADELLLPDAPLLPVLDDSPFGTVDAALVRRYGGKALRAIGVGWGFAVVHDDLPTGPDHDLPDEAQWWDGFDVPPETLDAVRDLDLVDPERWRDALALLVEEPRTAGLVESGYTRWWLRRYAEIDAVSLRHLRSPDDERFTGLFDALPGVPAALLVGDGPDDADDAQVWLDRLGSDRAVPAGVAARAHAALVAAVRDGRVRVDDLASVDGVRTLAGTVTDAPIVVDRPWWTTVVPADRAVLPGPVVDAADAAILADVLDADLASQVCRAVVVGDGETVDADCPEAVALTARWGRQVVGRVVVHADLTVAVDVDGVEREVGVPYWEDSGGTVHLRSD</sequence>
<accession>A0A840EXM0</accession>
<protein>
    <recommendedName>
        <fullName evidence="3">ATP-binding protein</fullName>
    </recommendedName>
</protein>
<dbReference type="InterPro" id="IPR036890">
    <property type="entry name" value="HATPase_C_sf"/>
</dbReference>
<evidence type="ECO:0000313" key="1">
    <source>
        <dbReference type="EMBL" id="MBB4135033.1"/>
    </source>
</evidence>
<reference evidence="1 2" key="1">
    <citation type="submission" date="2020-08" db="EMBL/GenBank/DDBJ databases">
        <title>Sequencing the genomes of 1000 actinobacteria strains.</title>
        <authorList>
            <person name="Klenk H.-P."/>
        </authorList>
    </citation>
    <scope>NUCLEOTIDE SEQUENCE [LARGE SCALE GENOMIC DNA]</scope>
    <source>
        <strain evidence="1 2">DSM 45298</strain>
    </source>
</reference>
<dbReference type="EMBL" id="JACIFP010000001">
    <property type="protein sequence ID" value="MBB4135033.1"/>
    <property type="molecule type" value="Genomic_DNA"/>
</dbReference>
<gene>
    <name evidence="1" type="ORF">BKA16_001585</name>
</gene>
<dbReference type="SUPFAM" id="SSF55874">
    <property type="entry name" value="ATPase domain of HSP90 chaperone/DNA topoisomerase II/histidine kinase"/>
    <property type="match status" value="1"/>
</dbReference>
<evidence type="ECO:0008006" key="3">
    <source>
        <dbReference type="Google" id="ProtNLM"/>
    </source>
</evidence>
<proteinExistence type="predicted"/>
<dbReference type="AlphaFoldDB" id="A0A840EXM0"/>
<keyword evidence="2" id="KW-1185">Reference proteome</keyword>
<name>A0A840EXM0_9ACTN</name>
<comment type="caution">
    <text evidence="1">The sequence shown here is derived from an EMBL/GenBank/DDBJ whole genome shotgun (WGS) entry which is preliminary data.</text>
</comment>
<evidence type="ECO:0000313" key="2">
    <source>
        <dbReference type="Proteomes" id="UP000551501"/>
    </source>
</evidence>
<organism evidence="1 2">
    <name type="scientific">Gordonia humi</name>
    <dbReference type="NCBI Taxonomy" id="686429"/>
    <lineage>
        <taxon>Bacteria</taxon>
        <taxon>Bacillati</taxon>
        <taxon>Actinomycetota</taxon>
        <taxon>Actinomycetes</taxon>
        <taxon>Mycobacteriales</taxon>
        <taxon>Gordoniaceae</taxon>
        <taxon>Gordonia</taxon>
    </lineage>
</organism>
<dbReference type="Proteomes" id="UP000551501">
    <property type="component" value="Unassembled WGS sequence"/>
</dbReference>
<dbReference type="NCBIfam" id="NF047352">
    <property type="entry name" value="P_loop_sacsin"/>
    <property type="match status" value="1"/>
</dbReference>
<dbReference type="RefSeq" id="WP_183370137.1">
    <property type="nucleotide sequence ID" value="NZ_BAABHL010000050.1"/>
</dbReference>